<organism evidence="2 3">
    <name type="scientific">[Clostridium] fimetarium</name>
    <dbReference type="NCBI Taxonomy" id="99656"/>
    <lineage>
        <taxon>Bacteria</taxon>
        <taxon>Bacillati</taxon>
        <taxon>Bacillota</taxon>
        <taxon>Clostridia</taxon>
        <taxon>Lachnospirales</taxon>
        <taxon>Lachnospiraceae</taxon>
    </lineage>
</organism>
<name>A0A1I0P1D6_9FIRM</name>
<dbReference type="EMBL" id="FOJI01000004">
    <property type="protein sequence ID" value="SEW08094.1"/>
    <property type="molecule type" value="Genomic_DNA"/>
</dbReference>
<evidence type="ECO:0000256" key="1">
    <source>
        <dbReference type="SAM" id="Phobius"/>
    </source>
</evidence>
<reference evidence="2 3" key="1">
    <citation type="submission" date="2016-10" db="EMBL/GenBank/DDBJ databases">
        <authorList>
            <person name="de Groot N.N."/>
        </authorList>
    </citation>
    <scope>NUCLEOTIDE SEQUENCE [LARGE SCALE GENOMIC DNA]</scope>
    <source>
        <strain evidence="2 3">DSM 9179</strain>
    </source>
</reference>
<gene>
    <name evidence="2" type="ORF">SAMN05421659_10488</name>
</gene>
<keyword evidence="1" id="KW-0812">Transmembrane</keyword>
<keyword evidence="1" id="KW-0472">Membrane</keyword>
<feature type="transmembrane region" description="Helical" evidence="1">
    <location>
        <begin position="150"/>
        <end position="174"/>
    </location>
</feature>
<evidence type="ECO:0000313" key="2">
    <source>
        <dbReference type="EMBL" id="SEW08094.1"/>
    </source>
</evidence>
<dbReference type="STRING" id="99656.SAMN05421659_10488"/>
<accession>A0A1I0P1D6</accession>
<feature type="transmembrane region" description="Helical" evidence="1">
    <location>
        <begin position="117"/>
        <end position="138"/>
    </location>
</feature>
<dbReference type="AlphaFoldDB" id="A0A1I0P1D6"/>
<sequence length="181" mass="20713">MKQLDLNLDDEPYEIKMDDIKMDDSEGKEKIQRKFKLNFEIVKKIDITIKFAIIGIIVSFIGSFFNFWGLKVEGIGRLDNGNLFNGYSLGGFLGIIFILSMITMLVLIYFKFKKYVLIADMVSIVVFLLQVIIILIWGKSSVDETFSTSIYFGSGFYICLLGIILTAVSTYFNFKKSIIKK</sequence>
<keyword evidence="1" id="KW-1133">Transmembrane helix</keyword>
<dbReference type="RefSeq" id="WP_092451843.1">
    <property type="nucleotide sequence ID" value="NZ_FOJI01000004.1"/>
</dbReference>
<evidence type="ECO:0000313" key="3">
    <source>
        <dbReference type="Proteomes" id="UP000199701"/>
    </source>
</evidence>
<feature type="transmembrane region" description="Helical" evidence="1">
    <location>
        <begin position="89"/>
        <end position="110"/>
    </location>
</feature>
<feature type="transmembrane region" description="Helical" evidence="1">
    <location>
        <begin position="51"/>
        <end position="69"/>
    </location>
</feature>
<keyword evidence="3" id="KW-1185">Reference proteome</keyword>
<protein>
    <submittedName>
        <fullName evidence="2">Uncharacterized protein</fullName>
    </submittedName>
</protein>
<proteinExistence type="predicted"/>
<dbReference type="Proteomes" id="UP000199701">
    <property type="component" value="Unassembled WGS sequence"/>
</dbReference>